<evidence type="ECO:0000256" key="3">
    <source>
        <dbReference type="ARBA" id="ARBA00022833"/>
    </source>
</evidence>
<accession>A0AAV2T2Z8</accession>
<feature type="domain" description="RING-type" evidence="5">
    <location>
        <begin position="18"/>
        <end position="71"/>
    </location>
</feature>
<dbReference type="AlphaFoldDB" id="A0AAV2T2Z8"/>
<sequence>MGIPVERFLSNIDPNLICDICHGVLLYPVVTECGHTFCISCLDTWLKQLRPSRGTCGNGEARNLAKCPVCRHEFLSLNASECFSSSDMTYPLANSVARPVFALRKLIGSLLTHCEHASRGCTAVEPVDVMELGEHKLMCAYAPVECAGCGTTVNRMELATHQLSCFGIQAELSEPNAPWVCRPCGRSLGGIDKETQTDDHWFPDHLLRNKCEHQCEVSVQTNCALKTVGVQCKRGFQTDHLIESLRFPNEREKEHLQYLNQSLVKLVYALKFELESTQTDLQVLKLQRNEKAKK</sequence>
<dbReference type="InterPro" id="IPR001841">
    <property type="entry name" value="Znf_RING"/>
</dbReference>
<dbReference type="PANTHER" id="PTHR10131">
    <property type="entry name" value="TNF RECEPTOR ASSOCIATED FACTOR"/>
    <property type="match status" value="1"/>
</dbReference>
<dbReference type="InterPro" id="IPR018957">
    <property type="entry name" value="Znf_C3HC4_RING-type"/>
</dbReference>
<dbReference type="InterPro" id="IPR017907">
    <property type="entry name" value="Znf_RING_CS"/>
</dbReference>
<evidence type="ECO:0000313" key="7">
    <source>
        <dbReference type="Proteomes" id="UP001497525"/>
    </source>
</evidence>
<organism evidence="6 7">
    <name type="scientific">Calicophoron daubneyi</name>
    <name type="common">Rumen fluke</name>
    <name type="synonym">Paramphistomum daubneyi</name>
    <dbReference type="NCBI Taxonomy" id="300641"/>
    <lineage>
        <taxon>Eukaryota</taxon>
        <taxon>Metazoa</taxon>
        <taxon>Spiralia</taxon>
        <taxon>Lophotrochozoa</taxon>
        <taxon>Platyhelminthes</taxon>
        <taxon>Trematoda</taxon>
        <taxon>Digenea</taxon>
        <taxon>Plagiorchiida</taxon>
        <taxon>Pronocephalata</taxon>
        <taxon>Paramphistomoidea</taxon>
        <taxon>Paramphistomidae</taxon>
        <taxon>Calicophoron</taxon>
    </lineage>
</organism>
<dbReference type="GO" id="GO:0008270">
    <property type="term" value="F:zinc ion binding"/>
    <property type="evidence" value="ECO:0007669"/>
    <property type="project" value="UniProtKB-KW"/>
</dbReference>
<dbReference type="PROSITE" id="PS00518">
    <property type="entry name" value="ZF_RING_1"/>
    <property type="match status" value="1"/>
</dbReference>
<dbReference type="SMART" id="SM00184">
    <property type="entry name" value="RING"/>
    <property type="match status" value="1"/>
</dbReference>
<keyword evidence="2 4" id="KW-0863">Zinc-finger</keyword>
<comment type="caution">
    <text evidence="6">The sequence shown here is derived from an EMBL/GenBank/DDBJ whole genome shotgun (WGS) entry which is preliminary data.</text>
</comment>
<dbReference type="GO" id="GO:0043122">
    <property type="term" value="P:regulation of canonical NF-kappaB signal transduction"/>
    <property type="evidence" value="ECO:0007669"/>
    <property type="project" value="TreeGrafter"/>
</dbReference>
<evidence type="ECO:0000256" key="2">
    <source>
        <dbReference type="ARBA" id="ARBA00022771"/>
    </source>
</evidence>
<keyword evidence="3" id="KW-0862">Zinc</keyword>
<dbReference type="PANTHER" id="PTHR10131:SF157">
    <property type="entry name" value="RECEPTOR-ASSOCIATED FACTOR, PUTATIVE-RELATED"/>
    <property type="match status" value="1"/>
</dbReference>
<protein>
    <recommendedName>
        <fullName evidence="5">RING-type domain-containing protein</fullName>
    </recommendedName>
</protein>
<name>A0AAV2T2Z8_CALDB</name>
<dbReference type="EMBL" id="CAXLJL010000068">
    <property type="protein sequence ID" value="CAL5130631.1"/>
    <property type="molecule type" value="Genomic_DNA"/>
</dbReference>
<keyword evidence="1" id="KW-0479">Metal-binding</keyword>
<dbReference type="SUPFAM" id="SSF57850">
    <property type="entry name" value="RING/U-box"/>
    <property type="match status" value="1"/>
</dbReference>
<gene>
    <name evidence="6" type="ORF">CDAUBV1_LOCUS2805</name>
</gene>
<dbReference type="InterPro" id="IPR013083">
    <property type="entry name" value="Znf_RING/FYVE/PHD"/>
</dbReference>
<dbReference type="Proteomes" id="UP001497525">
    <property type="component" value="Unassembled WGS sequence"/>
</dbReference>
<evidence type="ECO:0000313" key="6">
    <source>
        <dbReference type="EMBL" id="CAL5130631.1"/>
    </source>
</evidence>
<dbReference type="Gene3D" id="3.30.40.10">
    <property type="entry name" value="Zinc/RING finger domain, C3HC4 (zinc finger)"/>
    <property type="match status" value="2"/>
</dbReference>
<evidence type="ECO:0000256" key="1">
    <source>
        <dbReference type="ARBA" id="ARBA00022723"/>
    </source>
</evidence>
<evidence type="ECO:0000256" key="4">
    <source>
        <dbReference type="PROSITE-ProRule" id="PRU00175"/>
    </source>
</evidence>
<proteinExistence type="predicted"/>
<reference evidence="6" key="1">
    <citation type="submission" date="2024-06" db="EMBL/GenBank/DDBJ databases">
        <authorList>
            <person name="Liu X."/>
            <person name="Lenzi L."/>
            <person name="Haldenby T S."/>
            <person name="Uol C."/>
        </authorList>
    </citation>
    <scope>NUCLEOTIDE SEQUENCE</scope>
</reference>
<evidence type="ECO:0000259" key="5">
    <source>
        <dbReference type="PROSITE" id="PS50089"/>
    </source>
</evidence>
<dbReference type="SUPFAM" id="SSF49599">
    <property type="entry name" value="TRAF domain-like"/>
    <property type="match status" value="1"/>
</dbReference>
<dbReference type="Pfam" id="PF00097">
    <property type="entry name" value="zf-C3HC4"/>
    <property type="match status" value="1"/>
</dbReference>
<dbReference type="PROSITE" id="PS50089">
    <property type="entry name" value="ZF_RING_2"/>
    <property type="match status" value="1"/>
</dbReference>